<protein>
    <submittedName>
        <fullName evidence="4">Uncharacterized protein</fullName>
    </submittedName>
</protein>
<evidence type="ECO:0000256" key="3">
    <source>
        <dbReference type="SAM" id="SignalP"/>
    </source>
</evidence>
<evidence type="ECO:0000256" key="1">
    <source>
        <dbReference type="SAM" id="MobiDB-lite"/>
    </source>
</evidence>
<sequence>MLAALIVLLVLTMPLADARRNDAVTDATAVGSAPVLPLTIHAAPGEDLSGHQFDLIQIGRYQYGSMNKGKMYPSVQVANEQVGDALTTVFYGARGKSIDFSALRAQTRKQAGQRSLGWLMSDNFVRPQSTCDRQSERVRYRDAMKEINRVFFKEVYENYSITPTVSALKGKGSQVRVKLAAGAYLILDKAGGPMVAETGARQPTGKDDVDELGHAYVMPDFAGASAADDGAGWVCSSLAQAVLMAQTPGQGGAKSASSRLEITDYIPLGDDRTALRYTIASPALQRAAAAGNLGSIKAHIRLERGTQGGQGPKRSVDKSLTPGENGSVSVDVSDLLDSGRCTLYIDVNLPLSVSEAREGLSLQVSSAPSPGGVSYARPLAVTVASGVLSSSSQDLRQSPPSYVTVHSSKGQLLAFSPQSGTWQEVGSDEQAAAIDLSANSSMPFSFAALGQLPQGEYMLDQHIELTGQEAFGAKMSLTVGQDGQILALRNLSSKATASFDKSQGRITIVNDSNAWQHGWGAFVYTATWLSAAIFAIACLTLPLARWAHRKWGSAPKANRANRAA</sequence>
<keyword evidence="3" id="KW-0732">Signal</keyword>
<feature type="transmembrane region" description="Helical" evidence="2">
    <location>
        <begin position="519"/>
        <end position="544"/>
    </location>
</feature>
<dbReference type="Proteomes" id="UP001321766">
    <property type="component" value="Chromosome"/>
</dbReference>
<evidence type="ECO:0000256" key="2">
    <source>
        <dbReference type="SAM" id="Phobius"/>
    </source>
</evidence>
<organism evidence="4 5">
    <name type="scientific">Bombiscardovia nodaiensis</name>
    <dbReference type="NCBI Taxonomy" id="2932181"/>
    <lineage>
        <taxon>Bacteria</taxon>
        <taxon>Bacillati</taxon>
        <taxon>Actinomycetota</taxon>
        <taxon>Actinomycetes</taxon>
        <taxon>Bifidobacteriales</taxon>
        <taxon>Bifidobacteriaceae</taxon>
        <taxon>Bombiscardovia</taxon>
    </lineage>
</organism>
<dbReference type="EMBL" id="AP026798">
    <property type="protein sequence ID" value="BDR52690.1"/>
    <property type="molecule type" value="Genomic_DNA"/>
</dbReference>
<keyword evidence="2" id="KW-0472">Membrane</keyword>
<keyword evidence="5" id="KW-1185">Reference proteome</keyword>
<reference evidence="4 5" key="1">
    <citation type="journal article" date="2023" name="Microbiol. Spectr.">
        <title>Symbiosis of Carpenter Bees with Uncharacterized Lactic Acid Bacteria Showing NAD Auxotrophy.</title>
        <authorList>
            <person name="Kawasaki S."/>
            <person name="Ozawa K."/>
            <person name="Mori T."/>
            <person name="Yamamoto A."/>
            <person name="Ito M."/>
            <person name="Ohkuma M."/>
            <person name="Sakamoto M."/>
            <person name="Matsutani M."/>
        </authorList>
    </citation>
    <scope>NUCLEOTIDE SEQUENCE [LARGE SCALE GENOMIC DNA]</scope>
    <source>
        <strain evidence="4 5">Kim37-2</strain>
    </source>
</reference>
<feature type="region of interest" description="Disordered" evidence="1">
    <location>
        <begin position="302"/>
        <end position="327"/>
    </location>
</feature>
<name>A0ABN6SCQ0_9BIFI</name>
<keyword evidence="2" id="KW-0812">Transmembrane</keyword>
<evidence type="ECO:0000313" key="5">
    <source>
        <dbReference type="Proteomes" id="UP001321766"/>
    </source>
</evidence>
<accession>A0ABN6SCQ0</accession>
<keyword evidence="2" id="KW-1133">Transmembrane helix</keyword>
<proteinExistence type="predicted"/>
<feature type="signal peptide" evidence="3">
    <location>
        <begin position="1"/>
        <end position="18"/>
    </location>
</feature>
<evidence type="ECO:0000313" key="4">
    <source>
        <dbReference type="EMBL" id="BDR52690.1"/>
    </source>
</evidence>
<feature type="chain" id="PRO_5046805465" evidence="3">
    <location>
        <begin position="19"/>
        <end position="564"/>
    </location>
</feature>
<gene>
    <name evidence="4" type="ORF">KIM372_05970</name>
</gene>